<dbReference type="RefSeq" id="WP_307252728.1">
    <property type="nucleotide sequence ID" value="NZ_JAUSUV010000007.1"/>
</dbReference>
<keyword evidence="3" id="KW-1185">Reference proteome</keyword>
<comment type="caution">
    <text evidence="2">The sequence shown here is derived from an EMBL/GenBank/DDBJ whole genome shotgun (WGS) entry which is preliminary data.</text>
</comment>
<proteinExistence type="predicted"/>
<evidence type="ECO:0000313" key="2">
    <source>
        <dbReference type="EMBL" id="MDQ0417585.1"/>
    </source>
</evidence>
<accession>A0AAJ1TMT4</accession>
<protein>
    <submittedName>
        <fullName evidence="2">Uncharacterized protein</fullName>
    </submittedName>
</protein>
<name>A0AAJ1TMT4_9BACL</name>
<dbReference type="Pfam" id="PF20316">
    <property type="entry name" value="DUF6612"/>
    <property type="match status" value="1"/>
</dbReference>
<sequence>MNQKMSSAKKTDDMIVDMNGKYHIEMPGVNLDGNFNAKVESTSNPKATHVNGSYEIMGKKLDMEAYVFDKKETYFKMSGLPDAPEGWHKSTNPPKELQFEDAPNQSKNSLEAIDKSYAAFKDDPDSYTIKKENGTYVVTFDSSKVKNPDQLREVLNMQLIKDLKMED</sequence>
<dbReference type="AlphaFoldDB" id="A0AAJ1TMT4"/>
<dbReference type="EMBL" id="JAUSUV010000007">
    <property type="protein sequence ID" value="MDQ0417585.1"/>
    <property type="molecule type" value="Genomic_DNA"/>
</dbReference>
<gene>
    <name evidence="2" type="ORF">J2Z48_001758</name>
</gene>
<evidence type="ECO:0000313" key="3">
    <source>
        <dbReference type="Proteomes" id="UP001238450"/>
    </source>
</evidence>
<dbReference type="Proteomes" id="UP001238450">
    <property type="component" value="Unassembled WGS sequence"/>
</dbReference>
<feature type="region of interest" description="Disordered" evidence="1">
    <location>
        <begin position="81"/>
        <end position="106"/>
    </location>
</feature>
<reference evidence="2 3" key="1">
    <citation type="submission" date="2023-07" db="EMBL/GenBank/DDBJ databases">
        <title>Genomic Encyclopedia of Type Strains, Phase IV (KMG-IV): sequencing the most valuable type-strain genomes for metagenomic binning, comparative biology and taxonomic classification.</title>
        <authorList>
            <person name="Goeker M."/>
        </authorList>
    </citation>
    <scope>NUCLEOTIDE SEQUENCE [LARGE SCALE GENOMIC DNA]</scope>
    <source>
        <strain evidence="2 3">DSM 46876</strain>
    </source>
</reference>
<organism evidence="2 3">
    <name type="scientific">Croceifilum oryzae</name>
    <dbReference type="NCBI Taxonomy" id="1553429"/>
    <lineage>
        <taxon>Bacteria</taxon>
        <taxon>Bacillati</taxon>
        <taxon>Bacillota</taxon>
        <taxon>Bacilli</taxon>
        <taxon>Bacillales</taxon>
        <taxon>Thermoactinomycetaceae</taxon>
        <taxon>Croceifilum</taxon>
    </lineage>
</organism>
<evidence type="ECO:0000256" key="1">
    <source>
        <dbReference type="SAM" id="MobiDB-lite"/>
    </source>
</evidence>
<dbReference type="InterPro" id="IPR046720">
    <property type="entry name" value="DUF6612"/>
</dbReference>